<sequence length="249" mass="27027">MRNGGARRAMAAAAACGFLMAALAACGDTRTEVRHGDVPRPGGPSGTARPSSPAKPTRIPGVGERMWQRIPLGTRQIVAVYGEGENSPDSTLVLYEKQGDSWQENGSWPAHNGKRGWSAHHREGDERTPVGVFSLSDAGGLLDDPGAKLPYTQDEEAFETPYYWDENHWHDFDYVIAINYNRVPGTRPDDPTRPLGQKKGGGIWLHLDHGDGTLGCVSVPGSAMRYLLRTLDPESRPVVVMGDKASLRA</sequence>
<dbReference type="Pfam" id="PF03734">
    <property type="entry name" value="YkuD"/>
    <property type="match status" value="1"/>
</dbReference>
<feature type="active site" description="Proton donor/acceptor" evidence="1">
    <location>
        <position position="206"/>
    </location>
</feature>
<evidence type="ECO:0000256" key="2">
    <source>
        <dbReference type="SAM" id="MobiDB-lite"/>
    </source>
</evidence>
<feature type="active site" description="Nucleophile" evidence="1">
    <location>
        <position position="216"/>
    </location>
</feature>
<dbReference type="OrthoDB" id="3868753at2"/>
<feature type="chain" id="PRO_5030719879" evidence="3">
    <location>
        <begin position="25"/>
        <end position="249"/>
    </location>
</feature>
<feature type="region of interest" description="Disordered" evidence="2">
    <location>
        <begin position="32"/>
        <end position="60"/>
    </location>
</feature>
<dbReference type="PROSITE" id="PS52029">
    <property type="entry name" value="LD_TPASE"/>
    <property type="match status" value="1"/>
</dbReference>
<dbReference type="AlphaFoldDB" id="A0A7X1LNY9"/>
<keyword evidence="1" id="KW-0573">Peptidoglycan synthesis</keyword>
<keyword evidence="1" id="KW-0961">Cell wall biogenesis/degradation</keyword>
<dbReference type="PANTHER" id="PTHR38589">
    <property type="entry name" value="BLR0621 PROTEIN"/>
    <property type="match status" value="1"/>
</dbReference>
<comment type="pathway">
    <text evidence="1">Cell wall biogenesis; peptidoglycan biosynthesis.</text>
</comment>
<gene>
    <name evidence="5" type="ORF">H1R13_05360</name>
</gene>
<evidence type="ECO:0000313" key="6">
    <source>
        <dbReference type="Proteomes" id="UP000517694"/>
    </source>
</evidence>
<feature type="signal peptide" evidence="3">
    <location>
        <begin position="1"/>
        <end position="24"/>
    </location>
</feature>
<feature type="domain" description="L,D-TPase catalytic" evidence="4">
    <location>
        <begin position="81"/>
        <end position="241"/>
    </location>
</feature>
<keyword evidence="3" id="KW-0732">Signal</keyword>
<evidence type="ECO:0000256" key="1">
    <source>
        <dbReference type="PROSITE-ProRule" id="PRU01373"/>
    </source>
</evidence>
<protein>
    <submittedName>
        <fullName evidence="5">L,D-transpeptidase family protein</fullName>
    </submittedName>
</protein>
<dbReference type="PANTHER" id="PTHR38589:SF1">
    <property type="entry name" value="BLR0621 PROTEIN"/>
    <property type="match status" value="1"/>
</dbReference>
<evidence type="ECO:0000256" key="3">
    <source>
        <dbReference type="SAM" id="SignalP"/>
    </source>
</evidence>
<accession>A0A7X1LNY9</accession>
<keyword evidence="6" id="KW-1185">Reference proteome</keyword>
<comment type="caution">
    <text evidence="5">The sequence shown here is derived from an EMBL/GenBank/DDBJ whole genome shotgun (WGS) entry which is preliminary data.</text>
</comment>
<proteinExistence type="predicted"/>
<dbReference type="Proteomes" id="UP000517694">
    <property type="component" value="Unassembled WGS sequence"/>
</dbReference>
<name>A0A7X1LNY9_9ACTN</name>
<organism evidence="5 6">
    <name type="scientific">Streptomyces mexicanus</name>
    <dbReference type="NCBI Taxonomy" id="178566"/>
    <lineage>
        <taxon>Bacteria</taxon>
        <taxon>Bacillati</taxon>
        <taxon>Actinomycetota</taxon>
        <taxon>Actinomycetes</taxon>
        <taxon>Kitasatosporales</taxon>
        <taxon>Streptomycetaceae</taxon>
        <taxon>Streptomyces</taxon>
    </lineage>
</organism>
<dbReference type="InterPro" id="IPR005490">
    <property type="entry name" value="LD_TPept_cat_dom"/>
</dbReference>
<dbReference type="GO" id="GO:0016740">
    <property type="term" value="F:transferase activity"/>
    <property type="evidence" value="ECO:0007669"/>
    <property type="project" value="InterPro"/>
</dbReference>
<dbReference type="GO" id="GO:0008360">
    <property type="term" value="P:regulation of cell shape"/>
    <property type="evidence" value="ECO:0007669"/>
    <property type="project" value="UniProtKB-UniRule"/>
</dbReference>
<dbReference type="EMBL" id="JACMHY010000002">
    <property type="protein sequence ID" value="MBC2864445.1"/>
    <property type="molecule type" value="Genomic_DNA"/>
</dbReference>
<keyword evidence="1" id="KW-0133">Cell shape</keyword>
<dbReference type="GO" id="GO:0071555">
    <property type="term" value="P:cell wall organization"/>
    <property type="evidence" value="ECO:0007669"/>
    <property type="project" value="UniProtKB-UniRule"/>
</dbReference>
<dbReference type="PROSITE" id="PS51257">
    <property type="entry name" value="PROKAR_LIPOPROTEIN"/>
    <property type="match status" value="1"/>
</dbReference>
<evidence type="ECO:0000259" key="4">
    <source>
        <dbReference type="PROSITE" id="PS52029"/>
    </source>
</evidence>
<reference evidence="5 6" key="1">
    <citation type="submission" date="2020-08" db="EMBL/GenBank/DDBJ databases">
        <title>Whole-Genome Sequence of French Clinical Streptomyces mexicanus Strain Q0842.</title>
        <authorList>
            <person name="Boxberger M."/>
            <person name="La Scola B."/>
        </authorList>
    </citation>
    <scope>NUCLEOTIDE SEQUENCE [LARGE SCALE GENOMIC DNA]</scope>
    <source>
        <strain evidence="5 6">Marseille-Q0842</strain>
    </source>
</reference>
<dbReference type="GO" id="GO:0009252">
    <property type="term" value="P:peptidoglycan biosynthetic process"/>
    <property type="evidence" value="ECO:0007669"/>
    <property type="project" value="UniProtKB-KW"/>
</dbReference>
<evidence type="ECO:0000313" key="5">
    <source>
        <dbReference type="EMBL" id="MBC2864445.1"/>
    </source>
</evidence>